<keyword evidence="2" id="KW-1185">Reference proteome</keyword>
<accession>A0A433UVZ0</accession>
<dbReference type="Gene3D" id="3.40.50.2000">
    <property type="entry name" value="Glycogen Phosphorylase B"/>
    <property type="match status" value="2"/>
</dbReference>
<evidence type="ECO:0000313" key="2">
    <source>
        <dbReference type="Proteomes" id="UP000271624"/>
    </source>
</evidence>
<evidence type="ECO:0000313" key="1">
    <source>
        <dbReference type="EMBL" id="RUS98023.1"/>
    </source>
</evidence>
<name>A0A433UVZ0_9CYAN</name>
<comment type="caution">
    <text evidence="1">The sequence shown here is derived from an EMBL/GenBank/DDBJ whole genome shotgun (WGS) entry which is preliminary data.</text>
</comment>
<dbReference type="EMBL" id="RSCL01000030">
    <property type="protein sequence ID" value="RUS98023.1"/>
    <property type="molecule type" value="Genomic_DNA"/>
</dbReference>
<keyword evidence="1" id="KW-0808">Transferase</keyword>
<gene>
    <name evidence="1" type="ORF">DSM106972_082420</name>
</gene>
<sequence>MKILYLTTVLPSSKKTGGEIASQSFIDVLEQNGHEVVIVGYHRLGDTDVKKPNEVVVGARCIETHNYRLYPLLWMGSSLLRNLPYSSTKYYSAEYIGIVNLLLDRDDYEIVIIDHAQIGWITNLLTQNQIHKKSKIIFVAHNVEHEVYLAQYRSARNLLSKQIYSREAHLIKKSEDTLASIAHQVWTFTQHDSKYFHALNPHSTVFDLPSSLTPSYKRSHYQNQNKFDIGIIGSWTWKANLLGLKWFFETVYPCLPKHISIHVAGKGAEWLRDEYTNVEYCGFVPDAQTFMAQSKVIAIPSVTGGGVQIKTLDAIASGLPIVATPTALRGILDYPSFVKVALTPNEFAYTLVDLLEVSNFGEDTSHKLFDERLQWLQSRQHKFVTKVTNAINN</sequence>
<reference evidence="1" key="1">
    <citation type="submission" date="2018-12" db="EMBL/GenBank/DDBJ databases">
        <authorList>
            <person name="Will S."/>
            <person name="Neumann-Schaal M."/>
            <person name="Henke P."/>
        </authorList>
    </citation>
    <scope>NUCLEOTIDE SEQUENCE</scope>
    <source>
        <strain evidence="1">PCC 7102</strain>
    </source>
</reference>
<dbReference type="SUPFAM" id="SSF53756">
    <property type="entry name" value="UDP-Glycosyltransferase/glycogen phosphorylase"/>
    <property type="match status" value="1"/>
</dbReference>
<dbReference type="Proteomes" id="UP000271624">
    <property type="component" value="Unassembled WGS sequence"/>
</dbReference>
<dbReference type="Pfam" id="PF13692">
    <property type="entry name" value="Glyco_trans_1_4"/>
    <property type="match status" value="1"/>
</dbReference>
<dbReference type="AlphaFoldDB" id="A0A433UVZ0"/>
<protein>
    <submittedName>
        <fullName evidence="1">Glycosyl transferase</fullName>
    </submittedName>
</protein>
<dbReference type="RefSeq" id="WP_127086276.1">
    <property type="nucleotide sequence ID" value="NZ_RSCL01000030.1"/>
</dbReference>
<organism evidence="1 2">
    <name type="scientific">Dulcicalothrix desertica PCC 7102</name>
    <dbReference type="NCBI Taxonomy" id="232991"/>
    <lineage>
        <taxon>Bacteria</taxon>
        <taxon>Bacillati</taxon>
        <taxon>Cyanobacteriota</taxon>
        <taxon>Cyanophyceae</taxon>
        <taxon>Nostocales</taxon>
        <taxon>Calotrichaceae</taxon>
        <taxon>Dulcicalothrix</taxon>
    </lineage>
</organism>
<dbReference type="OrthoDB" id="8432722at2"/>
<dbReference type="GO" id="GO:0016740">
    <property type="term" value="F:transferase activity"/>
    <property type="evidence" value="ECO:0007669"/>
    <property type="project" value="UniProtKB-KW"/>
</dbReference>
<reference evidence="1" key="2">
    <citation type="journal article" date="2019" name="Genome Biol. Evol.">
        <title>Day and night: Metabolic profiles and evolutionary relationships of six axenic non-marine cyanobacteria.</title>
        <authorList>
            <person name="Will S.E."/>
            <person name="Henke P."/>
            <person name="Boedeker C."/>
            <person name="Huang S."/>
            <person name="Brinkmann H."/>
            <person name="Rohde M."/>
            <person name="Jarek M."/>
            <person name="Friedl T."/>
            <person name="Seufert S."/>
            <person name="Schumacher M."/>
            <person name="Overmann J."/>
            <person name="Neumann-Schaal M."/>
            <person name="Petersen J."/>
        </authorList>
    </citation>
    <scope>NUCLEOTIDE SEQUENCE [LARGE SCALE GENOMIC DNA]</scope>
    <source>
        <strain evidence="1">PCC 7102</strain>
    </source>
</reference>
<proteinExistence type="predicted"/>